<dbReference type="Gene3D" id="3.30.1490.20">
    <property type="entry name" value="ATP-grasp fold, A domain"/>
    <property type="match status" value="1"/>
</dbReference>
<evidence type="ECO:0000313" key="3">
    <source>
        <dbReference type="Proteomes" id="UP000427769"/>
    </source>
</evidence>
<dbReference type="SUPFAM" id="SSF52172">
    <property type="entry name" value="CheY-like"/>
    <property type="match status" value="1"/>
</dbReference>
<dbReference type="GO" id="GO:0016301">
    <property type="term" value="F:kinase activity"/>
    <property type="evidence" value="ECO:0007669"/>
    <property type="project" value="InterPro"/>
</dbReference>
<dbReference type="KEGG" id="dwd:DSCW_58470"/>
<dbReference type="EMBL" id="AP021875">
    <property type="protein sequence ID" value="BBO78430.1"/>
    <property type="molecule type" value="Genomic_DNA"/>
</dbReference>
<keyword evidence="2" id="KW-0670">Pyruvate</keyword>
<feature type="domain" description="Pyruvate phosphate dikinase AMP/ATP-binding" evidence="1">
    <location>
        <begin position="462"/>
        <end position="835"/>
    </location>
</feature>
<dbReference type="InterPro" id="IPR011006">
    <property type="entry name" value="CheY-like_superfamily"/>
</dbReference>
<keyword evidence="3" id="KW-1185">Reference proteome</keyword>
<reference evidence="2 3" key="1">
    <citation type="submission" date="2019-11" db="EMBL/GenBank/DDBJ databases">
        <title>Comparative genomics of hydrocarbon-degrading Desulfosarcina strains.</title>
        <authorList>
            <person name="Watanabe M."/>
            <person name="Kojima H."/>
            <person name="Fukui M."/>
        </authorList>
    </citation>
    <scope>NUCLEOTIDE SEQUENCE [LARGE SCALE GENOMIC DNA]</scope>
    <source>
        <strain evidence="2 3">PP31</strain>
    </source>
</reference>
<evidence type="ECO:0000259" key="1">
    <source>
        <dbReference type="Pfam" id="PF01326"/>
    </source>
</evidence>
<dbReference type="Proteomes" id="UP000427769">
    <property type="component" value="Chromosome"/>
</dbReference>
<accession>A0A5K7ZC92</accession>
<evidence type="ECO:0000313" key="2">
    <source>
        <dbReference type="EMBL" id="BBO78430.1"/>
    </source>
</evidence>
<dbReference type="RefSeq" id="WP_231715593.1">
    <property type="nucleotide sequence ID" value="NZ_AP021875.1"/>
</dbReference>
<dbReference type="AlphaFoldDB" id="A0A5K7ZC92"/>
<organism evidence="2 3">
    <name type="scientific">Desulfosarcina widdelii</name>
    <dbReference type="NCBI Taxonomy" id="947919"/>
    <lineage>
        <taxon>Bacteria</taxon>
        <taxon>Pseudomonadati</taxon>
        <taxon>Thermodesulfobacteriota</taxon>
        <taxon>Desulfobacteria</taxon>
        <taxon>Desulfobacterales</taxon>
        <taxon>Desulfosarcinaceae</taxon>
        <taxon>Desulfosarcina</taxon>
    </lineage>
</organism>
<dbReference type="InterPro" id="IPR013815">
    <property type="entry name" value="ATP_grasp_subdomain_1"/>
</dbReference>
<gene>
    <name evidence="2" type="ORF">DSCW_58470</name>
</gene>
<dbReference type="GO" id="GO:0005524">
    <property type="term" value="F:ATP binding"/>
    <property type="evidence" value="ECO:0007669"/>
    <property type="project" value="InterPro"/>
</dbReference>
<sequence length="1019" mass="114202">MVPKAADGSQPFFSRRTTRMATNSANANLPAIFQHGDFDAHFKVFHELMSNKVFEILLVASPYDAYILEEDGSLASKIINEYRGLNLSRPPRITRAATAARAMEVLAKKAFHLVIAMPHLNDMDAFDLGAQIKTGFPDLPVVLLAHSLKGIHPPPEGKDLSGIDRIFIWSGDSDLLLAIVKSMEDRLNVAADTSQAMVRVLILVEDSPLYTSYFLPLIYKEVVNQTQEVLEESLNQEHRLLKMRARPKILVAENYEQAMDLYRQYGDYLFGVISDTRYPKGGKVTADAGFEFLSEVRRAIPDLPLLLISNEPHNRDLAARIPAAFLDKNSDDLLGEIHQFFLNSLGFGDFIFRRPNGSEIARAANLRELEAILPKVPDESLLYHATRNRFSNWIMARSEIALASHLRKARAADFSGAEEIRQFIVAHIHALRKWRQKGVVVHFNSKDYDPDISDFVKIGNGSLGGKARGLAFVTNLLRKSPHLQERYPQVTIQVPKTLVITTEGFDAFISHNGLDFSATAECTDEEIAAAFLQGEMPPWLEEQLSLYLQAVRQPLSIRSSGLLEDVHNHPFSGLYKTFMVPNNHPDFAVRCNQLNNAIKLVYASTWFKDPRTFLNSTAYRIRRDQMAVIVQQLVGNRHGAFFYPDISGIAQSHNFYPVAPLKAEDGVARIVMGFGRGIPEGESYLRFSPAYPKTLPQFSKIGDILANAQRRFWALAMENLPDALFFERGANVELRHVEDAENEEPLKRLASTYIPEEHRIRDSVQMPGMRVLTFAPVLKYDRFPLPGMLKDLLDVGHEGMGCAVEFEFAVDLTSGADNKGTFNILQMRPMSAGQDMHDVEIGAEDVAHALCFSRQAMGHGRIQTLADIVFVRPETFDPGKTEEIARTIGKVNQRLKKEKRPYLLMGPGRWGSFDRWLGIPVKWRDIDGVGGMVEIRNEALKADPSHGSHFFQNITGNGIPYLTVTEGESGAIRWDVLQALPVAASDTYINHVRLPQPLVLKCDGRHSLAVVLLKETSGQ</sequence>
<dbReference type="InterPro" id="IPR002192">
    <property type="entry name" value="PPDK_AMP/ATP-bd"/>
</dbReference>
<dbReference type="Pfam" id="PF01326">
    <property type="entry name" value="PPDK_N"/>
    <property type="match status" value="1"/>
</dbReference>
<proteinExistence type="predicted"/>
<dbReference type="SUPFAM" id="SSF56059">
    <property type="entry name" value="Glutathione synthetase ATP-binding domain-like"/>
    <property type="match status" value="1"/>
</dbReference>
<name>A0A5K7ZC92_9BACT</name>
<protein>
    <submittedName>
        <fullName evidence="2">Phosphoenolpyruvate synthase</fullName>
    </submittedName>
</protein>